<evidence type="ECO:0000256" key="1">
    <source>
        <dbReference type="SAM" id="Phobius"/>
    </source>
</evidence>
<accession>X1MUD4</accession>
<organism evidence="2">
    <name type="scientific">marine sediment metagenome</name>
    <dbReference type="NCBI Taxonomy" id="412755"/>
    <lineage>
        <taxon>unclassified sequences</taxon>
        <taxon>metagenomes</taxon>
        <taxon>ecological metagenomes</taxon>
    </lineage>
</organism>
<keyword evidence="1" id="KW-0472">Membrane</keyword>
<keyword evidence="1" id="KW-0812">Transmembrane</keyword>
<feature type="non-terminal residue" evidence="2">
    <location>
        <position position="1"/>
    </location>
</feature>
<name>X1MUD4_9ZZZZ</name>
<comment type="caution">
    <text evidence="2">The sequence shown here is derived from an EMBL/GenBank/DDBJ whole genome shotgun (WGS) entry which is preliminary data.</text>
</comment>
<gene>
    <name evidence="2" type="ORF">S06H3_38270</name>
</gene>
<reference evidence="2" key="1">
    <citation type="journal article" date="2014" name="Front. Microbiol.">
        <title>High frequency of phylogenetically diverse reductive dehalogenase-homologous genes in deep subseafloor sedimentary metagenomes.</title>
        <authorList>
            <person name="Kawai M."/>
            <person name="Futagami T."/>
            <person name="Toyoda A."/>
            <person name="Takaki Y."/>
            <person name="Nishi S."/>
            <person name="Hori S."/>
            <person name="Arai W."/>
            <person name="Tsubouchi T."/>
            <person name="Morono Y."/>
            <person name="Uchiyama I."/>
            <person name="Ito T."/>
            <person name="Fujiyama A."/>
            <person name="Inagaki F."/>
            <person name="Takami H."/>
        </authorList>
    </citation>
    <scope>NUCLEOTIDE SEQUENCE</scope>
    <source>
        <strain evidence="2">Expedition CK06-06</strain>
    </source>
</reference>
<proteinExistence type="predicted"/>
<sequence>LLIVGATRKAKTVDGKYVGKAMIETPNFWIVFLIWFLLYPALLCLLVIFPIWMKIF</sequence>
<protein>
    <submittedName>
        <fullName evidence="2">Uncharacterized protein</fullName>
    </submittedName>
</protein>
<evidence type="ECO:0000313" key="2">
    <source>
        <dbReference type="EMBL" id="GAI35297.1"/>
    </source>
</evidence>
<keyword evidence="1" id="KW-1133">Transmembrane helix</keyword>
<dbReference type="AlphaFoldDB" id="X1MUD4"/>
<dbReference type="EMBL" id="BARV01023313">
    <property type="protein sequence ID" value="GAI35297.1"/>
    <property type="molecule type" value="Genomic_DNA"/>
</dbReference>
<feature type="transmembrane region" description="Helical" evidence="1">
    <location>
        <begin position="28"/>
        <end position="52"/>
    </location>
</feature>